<evidence type="ECO:0000313" key="2">
    <source>
        <dbReference type="EMBL" id="QJH99894.1"/>
    </source>
</evidence>
<protein>
    <submittedName>
        <fullName evidence="1">Uncharacterized protein</fullName>
    </submittedName>
</protein>
<proteinExistence type="predicted"/>
<gene>
    <name evidence="1" type="ORF">TM448A03023_0008</name>
    <name evidence="2" type="ORF">TM448B01733_0002</name>
</gene>
<dbReference type="EMBL" id="MT144369">
    <property type="protein sequence ID" value="QJA52804.1"/>
    <property type="molecule type" value="Genomic_DNA"/>
</dbReference>
<reference evidence="1" key="1">
    <citation type="submission" date="2020-03" db="EMBL/GenBank/DDBJ databases">
        <title>The deep terrestrial virosphere.</title>
        <authorList>
            <person name="Holmfeldt K."/>
            <person name="Nilsson E."/>
            <person name="Simone D."/>
            <person name="Lopez-Fernandez M."/>
            <person name="Wu X."/>
            <person name="de Brujin I."/>
            <person name="Lundin D."/>
            <person name="Andersson A."/>
            <person name="Bertilsson S."/>
            <person name="Dopson M."/>
        </authorList>
    </citation>
    <scope>NUCLEOTIDE SEQUENCE</scope>
    <source>
        <strain evidence="1">TM448A03023</strain>
        <strain evidence="2">TM448B01733</strain>
    </source>
</reference>
<dbReference type="EMBL" id="MT144816">
    <property type="protein sequence ID" value="QJH99894.1"/>
    <property type="molecule type" value="Genomic_DNA"/>
</dbReference>
<organism evidence="1">
    <name type="scientific">viral metagenome</name>
    <dbReference type="NCBI Taxonomy" id="1070528"/>
    <lineage>
        <taxon>unclassified sequences</taxon>
        <taxon>metagenomes</taxon>
        <taxon>organismal metagenomes</taxon>
    </lineage>
</organism>
<sequence length="71" mass="7935">MPLSCGCEIGPGLPVLLSTLRAHYGHTLEALLFWELILRKGSTRTDNLRLSQARLEALEAIEERYPQAVES</sequence>
<accession>A0A6H1ZZ06</accession>
<evidence type="ECO:0000313" key="1">
    <source>
        <dbReference type="EMBL" id="QJA52804.1"/>
    </source>
</evidence>
<name>A0A6H1ZZ06_9ZZZZ</name>
<dbReference type="AlphaFoldDB" id="A0A6H1ZZ06"/>